<sequence length="113" mass="11791">MREIDAPQSGSTANLAIKLKPPSANAPADAPAKVGAEHQTSAAPAPLICRNGSCSLMCRCVDVTVVTAGRALRRFLVFSLLHTPQPIQTLRGERASMGIESSASADFITLAAF</sequence>
<protein>
    <submittedName>
        <fullName evidence="2">Uncharacterized protein</fullName>
    </submittedName>
</protein>
<dbReference type="GeneID" id="29988040"/>
<dbReference type="AlphaFoldDB" id="A0A2P4ZET2"/>
<feature type="region of interest" description="Disordered" evidence="1">
    <location>
        <begin position="1"/>
        <end position="37"/>
    </location>
</feature>
<dbReference type="RefSeq" id="XP_018658862.1">
    <property type="nucleotide sequence ID" value="XM_018807957.1"/>
</dbReference>
<keyword evidence="3" id="KW-1185">Reference proteome</keyword>
<reference evidence="2 3" key="1">
    <citation type="journal article" date="2016" name="Genome Announc.">
        <title>Draft Whole-Genome Sequence of Trichoderma gamsii T6085, a Promising Biocontrol Agent of Fusarium Head Blight on Wheat.</title>
        <authorList>
            <person name="Baroncelli R."/>
            <person name="Zapparata A."/>
            <person name="Piaggeschi G."/>
            <person name="Sarrocco S."/>
            <person name="Vannacci G."/>
        </authorList>
    </citation>
    <scope>NUCLEOTIDE SEQUENCE [LARGE SCALE GENOMIC DNA]</scope>
    <source>
        <strain evidence="2 3">T6085</strain>
    </source>
</reference>
<proteinExistence type="predicted"/>
<comment type="caution">
    <text evidence="2">The sequence shown here is derived from an EMBL/GenBank/DDBJ whole genome shotgun (WGS) entry which is preliminary data.</text>
</comment>
<dbReference type="EMBL" id="JPDN02000034">
    <property type="protein sequence ID" value="PON22806.1"/>
    <property type="molecule type" value="Genomic_DNA"/>
</dbReference>
<feature type="compositionally biased region" description="Low complexity" evidence="1">
    <location>
        <begin position="21"/>
        <end position="32"/>
    </location>
</feature>
<evidence type="ECO:0000313" key="3">
    <source>
        <dbReference type="Proteomes" id="UP000054821"/>
    </source>
</evidence>
<accession>A0A2P4ZET2</accession>
<organism evidence="2 3">
    <name type="scientific">Trichoderma gamsii</name>
    <dbReference type="NCBI Taxonomy" id="398673"/>
    <lineage>
        <taxon>Eukaryota</taxon>
        <taxon>Fungi</taxon>
        <taxon>Dikarya</taxon>
        <taxon>Ascomycota</taxon>
        <taxon>Pezizomycotina</taxon>
        <taxon>Sordariomycetes</taxon>
        <taxon>Hypocreomycetidae</taxon>
        <taxon>Hypocreales</taxon>
        <taxon>Hypocreaceae</taxon>
        <taxon>Trichoderma</taxon>
    </lineage>
</organism>
<name>A0A2P4ZET2_9HYPO</name>
<evidence type="ECO:0000313" key="2">
    <source>
        <dbReference type="EMBL" id="PON22806.1"/>
    </source>
</evidence>
<gene>
    <name evidence="2" type="ORF">TGAM01_v208286</name>
</gene>
<evidence type="ECO:0000256" key="1">
    <source>
        <dbReference type="SAM" id="MobiDB-lite"/>
    </source>
</evidence>
<dbReference type="Proteomes" id="UP000054821">
    <property type="component" value="Unassembled WGS sequence"/>
</dbReference>